<keyword evidence="9" id="KW-1185">Reference proteome</keyword>
<dbReference type="GO" id="GO:0004725">
    <property type="term" value="F:protein tyrosine phosphatase activity"/>
    <property type="evidence" value="ECO:0007669"/>
    <property type="project" value="UniProtKB-EC"/>
</dbReference>
<evidence type="ECO:0000256" key="5">
    <source>
        <dbReference type="ARBA" id="ARBA00022912"/>
    </source>
</evidence>
<reference evidence="8" key="2">
    <citation type="journal article" date="2023" name="Microbiol Resour">
        <title>Decontamination and Annotation of the Draft Genome Sequence of the Oomycete Lagenidium giganteum ARSEF 373.</title>
        <authorList>
            <person name="Morgan W.R."/>
            <person name="Tartar A."/>
        </authorList>
    </citation>
    <scope>NUCLEOTIDE SEQUENCE</scope>
    <source>
        <strain evidence="8">ARSEF 373</strain>
    </source>
</reference>
<dbReference type="Pfam" id="PF00581">
    <property type="entry name" value="Rhodanese"/>
    <property type="match status" value="1"/>
</dbReference>
<dbReference type="InterPro" id="IPR000751">
    <property type="entry name" value="MPI_Phosphatase"/>
</dbReference>
<dbReference type="PRINTS" id="PR00716">
    <property type="entry name" value="MPIPHPHTASE"/>
</dbReference>
<evidence type="ECO:0000259" key="7">
    <source>
        <dbReference type="PROSITE" id="PS50206"/>
    </source>
</evidence>
<dbReference type="GO" id="GO:0051301">
    <property type="term" value="P:cell division"/>
    <property type="evidence" value="ECO:0007669"/>
    <property type="project" value="UniProtKB-KW"/>
</dbReference>
<evidence type="ECO:0000313" key="8">
    <source>
        <dbReference type="EMBL" id="DBA02876.1"/>
    </source>
</evidence>
<keyword evidence="5" id="KW-0904">Protein phosphatase</keyword>
<feature type="domain" description="Rhodanese" evidence="7">
    <location>
        <begin position="20"/>
        <end position="123"/>
    </location>
</feature>
<dbReference type="GO" id="GO:1902751">
    <property type="term" value="P:positive regulation of cell cycle G2/M phase transition"/>
    <property type="evidence" value="ECO:0007669"/>
    <property type="project" value="InterPro"/>
</dbReference>
<evidence type="ECO:0000256" key="6">
    <source>
        <dbReference type="ARBA" id="ARBA00023306"/>
    </source>
</evidence>
<organism evidence="8 9">
    <name type="scientific">Lagenidium giganteum</name>
    <dbReference type="NCBI Taxonomy" id="4803"/>
    <lineage>
        <taxon>Eukaryota</taxon>
        <taxon>Sar</taxon>
        <taxon>Stramenopiles</taxon>
        <taxon>Oomycota</taxon>
        <taxon>Peronosporomycetes</taxon>
        <taxon>Pythiales</taxon>
        <taxon>Pythiaceae</taxon>
    </lineage>
</organism>
<evidence type="ECO:0000313" key="9">
    <source>
        <dbReference type="Proteomes" id="UP001146120"/>
    </source>
</evidence>
<evidence type="ECO:0000256" key="4">
    <source>
        <dbReference type="ARBA" id="ARBA00022801"/>
    </source>
</evidence>
<keyword evidence="6" id="KW-0131">Cell cycle</keyword>
<comment type="caution">
    <text evidence="8">The sequence shown here is derived from an EMBL/GenBank/DDBJ whole genome shotgun (WGS) entry which is preliminary data.</text>
</comment>
<dbReference type="EMBL" id="DAKRPA010000025">
    <property type="protein sequence ID" value="DBA02876.1"/>
    <property type="molecule type" value="Genomic_DNA"/>
</dbReference>
<keyword evidence="4" id="KW-0378">Hydrolase</keyword>
<dbReference type="GO" id="GO:0005737">
    <property type="term" value="C:cytoplasm"/>
    <property type="evidence" value="ECO:0007669"/>
    <property type="project" value="TreeGrafter"/>
</dbReference>
<dbReference type="PANTHER" id="PTHR10828:SF38">
    <property type="entry name" value="ARSENICAL-RESISTANCE PROTEIN 2-RELATED"/>
    <property type="match status" value="1"/>
</dbReference>
<name>A0AAV2Z696_9STRA</name>
<dbReference type="SUPFAM" id="SSF52821">
    <property type="entry name" value="Rhodanese/Cell cycle control phosphatase"/>
    <property type="match status" value="1"/>
</dbReference>
<evidence type="ECO:0000256" key="3">
    <source>
        <dbReference type="ARBA" id="ARBA00022618"/>
    </source>
</evidence>
<evidence type="ECO:0000256" key="1">
    <source>
        <dbReference type="ARBA" id="ARBA00011065"/>
    </source>
</evidence>
<sequence>MEYVSPRDLADTLRQTPTADARRPLIIDVRDDDFAGGHIRGAVNLPQRNFEEDDDVDKLVETFKDKPVVVFHCMMSQVRGPFCARRFASRLDVVLKNADHKPEVKVLHGGFQQFARMYGNDPDLVEDMHTR</sequence>
<comment type="similarity">
    <text evidence="1">Belongs to the MPI phosphatase family.</text>
</comment>
<dbReference type="EC" id="3.1.3.48" evidence="2"/>
<dbReference type="SMART" id="SM00450">
    <property type="entry name" value="RHOD"/>
    <property type="match status" value="1"/>
</dbReference>
<gene>
    <name evidence="8" type="ORF">N0F65_005903</name>
</gene>
<accession>A0AAV2Z696</accession>
<dbReference type="InterPro" id="IPR001763">
    <property type="entry name" value="Rhodanese-like_dom"/>
</dbReference>
<dbReference type="PANTHER" id="PTHR10828">
    <property type="entry name" value="M-PHASE INDUCER PHOSPHATASE DUAL SPECIFICITY PHOSPHATASE CDC25"/>
    <property type="match status" value="1"/>
</dbReference>
<dbReference type="Proteomes" id="UP001146120">
    <property type="component" value="Unassembled WGS sequence"/>
</dbReference>
<dbReference type="GO" id="GO:0005634">
    <property type="term" value="C:nucleus"/>
    <property type="evidence" value="ECO:0007669"/>
    <property type="project" value="TreeGrafter"/>
</dbReference>
<keyword evidence="3" id="KW-0132">Cell division</keyword>
<dbReference type="AlphaFoldDB" id="A0AAV2Z696"/>
<dbReference type="PROSITE" id="PS50206">
    <property type="entry name" value="RHODANESE_3"/>
    <property type="match status" value="1"/>
</dbReference>
<dbReference type="InterPro" id="IPR036873">
    <property type="entry name" value="Rhodanese-like_dom_sf"/>
</dbReference>
<dbReference type="Gene3D" id="3.40.250.10">
    <property type="entry name" value="Rhodanese-like domain"/>
    <property type="match status" value="1"/>
</dbReference>
<evidence type="ECO:0000256" key="2">
    <source>
        <dbReference type="ARBA" id="ARBA00013064"/>
    </source>
</evidence>
<protein>
    <recommendedName>
        <fullName evidence="2">protein-tyrosine-phosphatase</fullName>
        <ecNumber evidence="2">3.1.3.48</ecNumber>
    </recommendedName>
</protein>
<reference evidence="8" key="1">
    <citation type="submission" date="2022-11" db="EMBL/GenBank/DDBJ databases">
        <authorList>
            <person name="Morgan W.R."/>
            <person name="Tartar A."/>
        </authorList>
    </citation>
    <scope>NUCLEOTIDE SEQUENCE</scope>
    <source>
        <strain evidence="8">ARSEF 373</strain>
    </source>
</reference>
<proteinExistence type="inferred from homology"/>